<keyword evidence="5" id="KW-1133">Transmembrane helix</keyword>
<evidence type="ECO:0000313" key="8">
    <source>
        <dbReference type="EMBL" id="KAK5084010.1"/>
    </source>
</evidence>
<protein>
    <recommendedName>
        <fullName evidence="10">Histidine kinase</fullName>
    </recommendedName>
</protein>
<dbReference type="SUPFAM" id="SSF47384">
    <property type="entry name" value="Homodimeric domain of signal transducing histidine kinase"/>
    <property type="match status" value="1"/>
</dbReference>
<evidence type="ECO:0000256" key="4">
    <source>
        <dbReference type="SAM" id="MobiDB-lite"/>
    </source>
</evidence>
<feature type="transmembrane region" description="Helical" evidence="5">
    <location>
        <begin position="99"/>
        <end position="123"/>
    </location>
</feature>
<gene>
    <name evidence="8" type="ORF">LTR24_007641</name>
</gene>
<evidence type="ECO:0000256" key="1">
    <source>
        <dbReference type="ARBA" id="ARBA00022553"/>
    </source>
</evidence>
<dbReference type="Pfam" id="PF02518">
    <property type="entry name" value="HATPase_c"/>
    <property type="match status" value="1"/>
</dbReference>
<dbReference type="InterPro" id="IPR036890">
    <property type="entry name" value="HATPase_C_sf"/>
</dbReference>
<dbReference type="CDD" id="cd17546">
    <property type="entry name" value="REC_hyHK_CKI1_RcsC-like"/>
    <property type="match status" value="1"/>
</dbReference>
<feature type="transmembrane region" description="Helical" evidence="5">
    <location>
        <begin position="27"/>
        <end position="50"/>
    </location>
</feature>
<evidence type="ECO:0008006" key="10">
    <source>
        <dbReference type="Google" id="ProtNLM"/>
    </source>
</evidence>
<dbReference type="Gene3D" id="3.40.50.2300">
    <property type="match status" value="1"/>
</dbReference>
<dbReference type="SMART" id="SM00387">
    <property type="entry name" value="HATPase_c"/>
    <property type="match status" value="1"/>
</dbReference>
<dbReference type="SUPFAM" id="SSF55874">
    <property type="entry name" value="ATPase domain of HSP90 chaperone/DNA topoisomerase II/histidine kinase"/>
    <property type="match status" value="1"/>
</dbReference>
<dbReference type="PROSITE" id="PS50110">
    <property type="entry name" value="RESPONSE_REGULATORY"/>
    <property type="match status" value="1"/>
</dbReference>
<dbReference type="Gene3D" id="1.10.287.130">
    <property type="match status" value="1"/>
</dbReference>
<keyword evidence="1 3" id="KW-0597">Phosphoprotein</keyword>
<dbReference type="InterPro" id="IPR001789">
    <property type="entry name" value="Sig_transdc_resp-reg_receiver"/>
</dbReference>
<dbReference type="PRINTS" id="PR00344">
    <property type="entry name" value="BCTRLSENSOR"/>
</dbReference>
<evidence type="ECO:0000256" key="5">
    <source>
        <dbReference type="SAM" id="Phobius"/>
    </source>
</evidence>
<dbReference type="InterPro" id="IPR036097">
    <property type="entry name" value="HisK_dim/P_sf"/>
</dbReference>
<evidence type="ECO:0000256" key="2">
    <source>
        <dbReference type="ARBA" id="ARBA00023012"/>
    </source>
</evidence>
<sequence length="996" mass="109242">MDVIRQLDVRGVSESGSDHVRSLIPHWNYGLIAASIGISLLGAFTSTQLMCQARLSKYLSGVLVWSCLASLTFGFCSIWCLHFVAMLACELDLPIGLNVPLTILSAILAVSFTFAALASDLSWDRYRRNQRRRSLARPRHLLRAASDNEHLLGLNERLSIQAAHHLTPQSFEDEPTANVALTSDPIHLPQKWDTSKINGRALSPVRLSTSPSIDPLLLKTLGSADNSGSLPTLASLQRKGPETAYALDESGRSERNSIDASATSGASTEPLLSRRSSAVTESNASSFGLGNMMSLHTYKSSSLQAKNVFVATAKLLYLGTTWRNAIKGLLWSFAVTSMHYMGILALRVPGGYISLHMPLVILSAVISWIVCSVGAILMAGMEKNLSQQFLFSVVATAGVAAMHFTGMAAATFYSSHEASRVRGYPPQLAAAITTIAIITCLSASYLLAHSATVARNKLAEIVLTRRKLWAAIAQKENAEAATQARNEFIASASHEIRTPLHQLQGYGDLLARTELTEEGRLLLCAIQHATRSLSLITSNVLDWSRLEKGEAPCRPVPLDIRVVCESIVNLLPNREDETQAELMVVVTPTVPQSLFLDETYIHRILMNLLSNAMKFTSNGYVLLLLEMQNDTLVATVQDTGPGIPPSFLPDLFEPFKQAQVRGAQRGTGLGLSIIKQLLHKMGGTIDVASRHRQPDGNNGSTFVVKCPTQIVPSIQPLRSIVTHQESIAILPALSERTSQGQRMAWETYGFKTTSAKSIDDLLHQPRYVWTTVPFLKANPEILKQLIERTNTTVLVPYDMPDKLVDVPAITSTPHFVTLQRPLIWHRIDQTLTDANEKRSRGVVDKAVRFATEVDVMDEDGATQAEPVNKPTILLVEDNKINQKLGVRMLKTLGYHVLTADDGQEAIERILEHDDTIDAVLMDQSMPRKDGLTATSEIRMMEEDGTLSRRRPIIAVTAVVGPEAQAMCRDAGTDDFLPKPLSLAKLQQSLKHHLRTV</sequence>
<evidence type="ECO:0000256" key="3">
    <source>
        <dbReference type="PROSITE-ProRule" id="PRU00169"/>
    </source>
</evidence>
<feature type="transmembrane region" description="Helical" evidence="5">
    <location>
        <begin position="355"/>
        <end position="377"/>
    </location>
</feature>
<dbReference type="Proteomes" id="UP001345013">
    <property type="component" value="Unassembled WGS sequence"/>
</dbReference>
<dbReference type="EMBL" id="JAVRRG010000118">
    <property type="protein sequence ID" value="KAK5084010.1"/>
    <property type="molecule type" value="Genomic_DNA"/>
</dbReference>
<proteinExistence type="predicted"/>
<dbReference type="SMART" id="SM00388">
    <property type="entry name" value="HisKA"/>
    <property type="match status" value="1"/>
</dbReference>
<dbReference type="Pfam" id="PF00072">
    <property type="entry name" value="Response_reg"/>
    <property type="match status" value="1"/>
</dbReference>
<keyword evidence="5" id="KW-0812">Transmembrane</keyword>
<dbReference type="InterPro" id="IPR003594">
    <property type="entry name" value="HATPase_dom"/>
</dbReference>
<evidence type="ECO:0000259" key="6">
    <source>
        <dbReference type="PROSITE" id="PS50109"/>
    </source>
</evidence>
<comment type="caution">
    <text evidence="8">The sequence shown here is derived from an EMBL/GenBank/DDBJ whole genome shotgun (WGS) entry which is preliminary data.</text>
</comment>
<keyword evidence="9" id="KW-1185">Reference proteome</keyword>
<dbReference type="SUPFAM" id="SSF52172">
    <property type="entry name" value="CheY-like"/>
    <property type="match status" value="1"/>
</dbReference>
<dbReference type="Pfam" id="PF03707">
    <property type="entry name" value="MHYT"/>
    <property type="match status" value="3"/>
</dbReference>
<keyword evidence="2" id="KW-0902">Two-component regulatory system</keyword>
<feature type="domain" description="Histidine kinase" evidence="6">
    <location>
        <begin position="491"/>
        <end position="710"/>
    </location>
</feature>
<keyword evidence="5" id="KW-0472">Membrane</keyword>
<feature type="transmembrane region" description="Helical" evidence="5">
    <location>
        <begin position="62"/>
        <end position="87"/>
    </location>
</feature>
<evidence type="ECO:0000313" key="9">
    <source>
        <dbReference type="Proteomes" id="UP001345013"/>
    </source>
</evidence>
<feature type="domain" description="Response regulatory" evidence="7">
    <location>
        <begin position="871"/>
        <end position="993"/>
    </location>
</feature>
<feature type="region of interest" description="Disordered" evidence="4">
    <location>
        <begin position="240"/>
        <end position="277"/>
    </location>
</feature>
<dbReference type="InterPro" id="IPR011006">
    <property type="entry name" value="CheY-like_superfamily"/>
</dbReference>
<dbReference type="InterPro" id="IPR005467">
    <property type="entry name" value="His_kinase_dom"/>
</dbReference>
<reference evidence="8 9" key="1">
    <citation type="submission" date="2023-08" db="EMBL/GenBank/DDBJ databases">
        <title>Black Yeasts Isolated from many extreme environments.</title>
        <authorList>
            <person name="Coleine C."/>
            <person name="Stajich J.E."/>
            <person name="Selbmann L."/>
        </authorList>
    </citation>
    <scope>NUCLEOTIDE SEQUENCE [LARGE SCALE GENOMIC DNA]</scope>
    <source>
        <strain evidence="8 9">CCFEE 5885</strain>
    </source>
</reference>
<dbReference type="PANTHER" id="PTHR45339">
    <property type="entry name" value="HYBRID SIGNAL TRANSDUCTION HISTIDINE KINASE J"/>
    <property type="match status" value="1"/>
</dbReference>
<dbReference type="InterPro" id="IPR005330">
    <property type="entry name" value="MHYT_dom"/>
</dbReference>
<feature type="transmembrane region" description="Helical" evidence="5">
    <location>
        <begin position="329"/>
        <end position="349"/>
    </location>
</feature>
<feature type="compositionally biased region" description="Polar residues" evidence="4">
    <location>
        <begin position="258"/>
        <end position="267"/>
    </location>
</feature>
<dbReference type="InterPro" id="IPR004358">
    <property type="entry name" value="Sig_transdc_His_kin-like_C"/>
</dbReference>
<dbReference type="PANTHER" id="PTHR45339:SF1">
    <property type="entry name" value="HYBRID SIGNAL TRANSDUCTION HISTIDINE KINASE J"/>
    <property type="match status" value="1"/>
</dbReference>
<name>A0ABR0K3U9_9EURO</name>
<evidence type="ECO:0000259" key="7">
    <source>
        <dbReference type="PROSITE" id="PS50110"/>
    </source>
</evidence>
<feature type="transmembrane region" description="Helical" evidence="5">
    <location>
        <begin position="389"/>
        <end position="413"/>
    </location>
</feature>
<accession>A0ABR0K3U9</accession>
<feature type="transmembrane region" description="Helical" evidence="5">
    <location>
        <begin position="428"/>
        <end position="448"/>
    </location>
</feature>
<dbReference type="SMART" id="SM00448">
    <property type="entry name" value="REC"/>
    <property type="match status" value="1"/>
</dbReference>
<dbReference type="CDD" id="cd00082">
    <property type="entry name" value="HisKA"/>
    <property type="match status" value="1"/>
</dbReference>
<dbReference type="Pfam" id="PF00512">
    <property type="entry name" value="HisKA"/>
    <property type="match status" value="1"/>
</dbReference>
<feature type="modified residue" description="4-aspartylphosphate" evidence="3">
    <location>
        <position position="922"/>
    </location>
</feature>
<organism evidence="8 9">
    <name type="scientific">Lithohypha guttulata</name>
    <dbReference type="NCBI Taxonomy" id="1690604"/>
    <lineage>
        <taxon>Eukaryota</taxon>
        <taxon>Fungi</taxon>
        <taxon>Dikarya</taxon>
        <taxon>Ascomycota</taxon>
        <taxon>Pezizomycotina</taxon>
        <taxon>Eurotiomycetes</taxon>
        <taxon>Chaetothyriomycetidae</taxon>
        <taxon>Chaetothyriales</taxon>
        <taxon>Trichomeriaceae</taxon>
        <taxon>Lithohypha</taxon>
    </lineage>
</organism>
<dbReference type="Gene3D" id="3.30.565.10">
    <property type="entry name" value="Histidine kinase-like ATPase, C-terminal domain"/>
    <property type="match status" value="1"/>
</dbReference>
<dbReference type="PROSITE" id="PS50109">
    <property type="entry name" value="HIS_KIN"/>
    <property type="match status" value="1"/>
</dbReference>
<dbReference type="InterPro" id="IPR003661">
    <property type="entry name" value="HisK_dim/P_dom"/>
</dbReference>